<dbReference type="Gene3D" id="1.20.1280.140">
    <property type="match status" value="1"/>
</dbReference>
<dbReference type="OrthoDB" id="2422134at2759"/>
<comment type="caution">
    <text evidence="2">The sequence shown here is derived from an EMBL/GenBank/DDBJ whole genome shotgun (WGS) entry which is preliminary data.</text>
</comment>
<name>A0A1Y2DK95_9PEZI</name>
<organism evidence="2 3">
    <name type="scientific">Pseudomassariella vexata</name>
    <dbReference type="NCBI Taxonomy" id="1141098"/>
    <lineage>
        <taxon>Eukaryota</taxon>
        <taxon>Fungi</taxon>
        <taxon>Dikarya</taxon>
        <taxon>Ascomycota</taxon>
        <taxon>Pezizomycotina</taxon>
        <taxon>Sordariomycetes</taxon>
        <taxon>Xylariomycetidae</taxon>
        <taxon>Amphisphaeriales</taxon>
        <taxon>Pseudomassariaceae</taxon>
        <taxon>Pseudomassariella</taxon>
    </lineage>
</organism>
<accession>A0A1Y2DK95</accession>
<gene>
    <name evidence="2" type="ORF">BCR38DRAFT_398975</name>
</gene>
<dbReference type="Pfam" id="PF12296">
    <property type="entry name" value="HsbA"/>
    <property type="match status" value="1"/>
</dbReference>
<dbReference type="InterPro" id="IPR021054">
    <property type="entry name" value="Cell_wall_mannoprotein_1"/>
</dbReference>
<keyword evidence="3" id="KW-1185">Reference proteome</keyword>
<keyword evidence="1" id="KW-0812">Transmembrane</keyword>
<dbReference type="Proteomes" id="UP000193689">
    <property type="component" value="Unassembled WGS sequence"/>
</dbReference>
<dbReference type="GO" id="GO:0005576">
    <property type="term" value="C:extracellular region"/>
    <property type="evidence" value="ECO:0007669"/>
    <property type="project" value="TreeGrafter"/>
</dbReference>
<dbReference type="PANTHER" id="PTHR38123:SF6">
    <property type="entry name" value="CELL WALL SERINE-THREONINE-RICH GALACTOMANNOPROTEIN MP1 (AFU_ORTHOLOGUE AFUA_4G03240)"/>
    <property type="match status" value="1"/>
</dbReference>
<dbReference type="RefSeq" id="XP_040712264.1">
    <property type="nucleotide sequence ID" value="XM_040857700.1"/>
</dbReference>
<evidence type="ECO:0000256" key="1">
    <source>
        <dbReference type="SAM" id="Phobius"/>
    </source>
</evidence>
<dbReference type="EMBL" id="MCFJ01000013">
    <property type="protein sequence ID" value="ORY59690.1"/>
    <property type="molecule type" value="Genomic_DNA"/>
</dbReference>
<keyword evidence="1" id="KW-1133">Transmembrane helix</keyword>
<dbReference type="GeneID" id="63773912"/>
<evidence type="ECO:0000313" key="3">
    <source>
        <dbReference type="Proteomes" id="UP000193689"/>
    </source>
</evidence>
<feature type="transmembrane region" description="Helical" evidence="1">
    <location>
        <begin position="219"/>
        <end position="240"/>
    </location>
</feature>
<evidence type="ECO:0000313" key="2">
    <source>
        <dbReference type="EMBL" id="ORY59690.1"/>
    </source>
</evidence>
<dbReference type="AlphaFoldDB" id="A0A1Y2DK95"/>
<keyword evidence="1" id="KW-0472">Membrane</keyword>
<proteinExistence type="predicted"/>
<dbReference type="PANTHER" id="PTHR38123">
    <property type="entry name" value="CELL WALL SERINE-THREONINE-RICH GALACTOMANNOPROTEIN MP1 (AFU_ORTHOLOGUE AFUA_4G03240)"/>
    <property type="match status" value="1"/>
</dbReference>
<dbReference type="InParanoid" id="A0A1Y2DK95"/>
<sequence>MKLSTTLSITAFAVSAKSQSLLDYVRRDVATISNVIKTVGDSLMKLDGTVQAFNGQDFTALGGDAATLITTLKTATEQIKATTPITLQEALTLQSSLGPIQDVGTKLVTHIVDKKPQFQQAGLCEVLFTQSQDLGAQGKNLIDATVSKVPQQVQEVAGQVTAGFTDTLNQVAGAFAPGNCTNGAAAGGTAAAAGSVAASNSTTNAGSRPQGSTTPNASAAVHVAASFLLTGGAFAVALAML</sequence>
<protein>
    <submittedName>
        <fullName evidence="2">Hydrophobic surface binding protein A-domain-containing protein</fullName>
    </submittedName>
</protein>
<reference evidence="2 3" key="1">
    <citation type="submission" date="2016-07" db="EMBL/GenBank/DDBJ databases">
        <title>Pervasive Adenine N6-methylation of Active Genes in Fungi.</title>
        <authorList>
            <consortium name="DOE Joint Genome Institute"/>
            <person name="Mondo S.J."/>
            <person name="Dannebaum R.O."/>
            <person name="Kuo R.C."/>
            <person name="Labutti K."/>
            <person name="Haridas S."/>
            <person name="Kuo A."/>
            <person name="Salamov A."/>
            <person name="Ahrendt S.R."/>
            <person name="Lipzen A."/>
            <person name="Sullivan W."/>
            <person name="Andreopoulos W.B."/>
            <person name="Clum A."/>
            <person name="Lindquist E."/>
            <person name="Daum C."/>
            <person name="Ramamoorthy G.K."/>
            <person name="Gryganskyi A."/>
            <person name="Culley D."/>
            <person name="Magnuson J.K."/>
            <person name="James T.Y."/>
            <person name="O'Malley M.A."/>
            <person name="Stajich J.E."/>
            <person name="Spatafora J.W."/>
            <person name="Visel A."/>
            <person name="Grigoriev I.V."/>
        </authorList>
    </citation>
    <scope>NUCLEOTIDE SEQUENCE [LARGE SCALE GENOMIC DNA]</scope>
    <source>
        <strain evidence="2 3">CBS 129021</strain>
    </source>
</reference>